<gene>
    <name evidence="1" type="ORF">OCBIM_22026595mg</name>
</gene>
<evidence type="ECO:0000313" key="1">
    <source>
        <dbReference type="EMBL" id="KOF98245.1"/>
    </source>
</evidence>
<dbReference type="EMBL" id="KQ416194">
    <property type="protein sequence ID" value="KOF98245.1"/>
    <property type="molecule type" value="Genomic_DNA"/>
</dbReference>
<organism evidence="1">
    <name type="scientific">Octopus bimaculoides</name>
    <name type="common">California two-spotted octopus</name>
    <dbReference type="NCBI Taxonomy" id="37653"/>
    <lineage>
        <taxon>Eukaryota</taxon>
        <taxon>Metazoa</taxon>
        <taxon>Spiralia</taxon>
        <taxon>Lophotrochozoa</taxon>
        <taxon>Mollusca</taxon>
        <taxon>Cephalopoda</taxon>
        <taxon>Coleoidea</taxon>
        <taxon>Octopodiformes</taxon>
        <taxon>Octopoda</taxon>
        <taxon>Incirrata</taxon>
        <taxon>Octopodidae</taxon>
        <taxon>Octopus</taxon>
    </lineage>
</organism>
<sequence length="72" mass="8389">MNPLQLLPKCVGIIMGGEKVINFETFKSDSPEIFVRHKSKRSQKSFQTYSGLFSLKLRNAQTESEFWRYIDS</sequence>
<reference evidence="1" key="1">
    <citation type="submission" date="2015-07" db="EMBL/GenBank/DDBJ databases">
        <title>MeaNS - Measles Nucleotide Surveillance Program.</title>
        <authorList>
            <person name="Tran T."/>
            <person name="Druce J."/>
        </authorList>
    </citation>
    <scope>NUCLEOTIDE SEQUENCE</scope>
    <source>
        <strain evidence="1">UCB-OBI-ISO-001</strain>
        <tissue evidence="1">Gonad</tissue>
    </source>
</reference>
<name>A0A0L8IB47_OCTBM</name>
<proteinExistence type="predicted"/>
<accession>A0A0L8IB47</accession>
<dbReference type="AlphaFoldDB" id="A0A0L8IB47"/>
<protein>
    <submittedName>
        <fullName evidence="1">Uncharacterized protein</fullName>
    </submittedName>
</protein>